<evidence type="ECO:0000313" key="2">
    <source>
        <dbReference type="EMBL" id="MPM92891.1"/>
    </source>
</evidence>
<name>A0A645DU94_9ZZZZ</name>
<sequence>MEIAIAQVRQPRGRALGRAVACVDQHHARGGAGHQTRHVDLQAAVGRGDGKERMAFAKLARFAHVEQGGFGGAVEPVTRGGCGDVVEMCGGHEDGCSELAVVWRQYLNIAACAPWRQKDFALAHVGNECLAGAVVNFFSGFLQDRAATPAQRALHARDHGESTICGCLGGTVSMQRDVGAATSPENSEISRTTMHRQSSQRKGLQP</sequence>
<evidence type="ECO:0000256" key="1">
    <source>
        <dbReference type="SAM" id="MobiDB-lite"/>
    </source>
</evidence>
<proteinExistence type="predicted"/>
<dbReference type="EMBL" id="VSSQ01039771">
    <property type="protein sequence ID" value="MPM92891.1"/>
    <property type="molecule type" value="Genomic_DNA"/>
</dbReference>
<feature type="compositionally biased region" description="Polar residues" evidence="1">
    <location>
        <begin position="183"/>
        <end position="206"/>
    </location>
</feature>
<dbReference type="AlphaFoldDB" id="A0A645DU94"/>
<feature type="region of interest" description="Disordered" evidence="1">
    <location>
        <begin position="179"/>
        <end position="206"/>
    </location>
</feature>
<gene>
    <name evidence="2" type="ORF">SDC9_140027</name>
</gene>
<comment type="caution">
    <text evidence="2">The sequence shown here is derived from an EMBL/GenBank/DDBJ whole genome shotgun (WGS) entry which is preliminary data.</text>
</comment>
<protein>
    <submittedName>
        <fullName evidence="2">Uncharacterized protein</fullName>
    </submittedName>
</protein>
<organism evidence="2">
    <name type="scientific">bioreactor metagenome</name>
    <dbReference type="NCBI Taxonomy" id="1076179"/>
    <lineage>
        <taxon>unclassified sequences</taxon>
        <taxon>metagenomes</taxon>
        <taxon>ecological metagenomes</taxon>
    </lineage>
</organism>
<accession>A0A645DU94</accession>
<reference evidence="2" key="1">
    <citation type="submission" date="2019-08" db="EMBL/GenBank/DDBJ databases">
        <authorList>
            <person name="Kucharzyk K."/>
            <person name="Murdoch R.W."/>
            <person name="Higgins S."/>
            <person name="Loffler F."/>
        </authorList>
    </citation>
    <scope>NUCLEOTIDE SEQUENCE</scope>
</reference>